<dbReference type="Gene3D" id="3.50.50.60">
    <property type="entry name" value="FAD/NAD(P)-binding domain"/>
    <property type="match status" value="1"/>
</dbReference>
<evidence type="ECO:0000256" key="5">
    <source>
        <dbReference type="ARBA" id="ARBA00023002"/>
    </source>
</evidence>
<accession>A0AB34JK74</accession>
<comment type="caution">
    <text evidence="8">The sequence shown here is derived from an EMBL/GenBank/DDBJ whole genome shotgun (WGS) entry which is preliminary data.</text>
</comment>
<dbReference type="Proteomes" id="UP001515480">
    <property type="component" value="Unassembled WGS sequence"/>
</dbReference>
<evidence type="ECO:0000256" key="1">
    <source>
        <dbReference type="ARBA" id="ARBA00001974"/>
    </source>
</evidence>
<dbReference type="GO" id="GO:0004502">
    <property type="term" value="F:kynurenine 3-monooxygenase activity"/>
    <property type="evidence" value="ECO:0007669"/>
    <property type="project" value="TreeGrafter"/>
</dbReference>
<sequence>MTFAPRLLLGCDGANSLVRSSLAAWGEPSSRAFTPVRLPSPSAELQYKMLLVPPSFVLKNLSAPTASDVWTESRAAYTIPSRPASSTRRLRLGLLPCRDQSLPRTANIIKPASHDIWKCSSGEELLAYLNHSFPQIADISSFVTPDEADAFVAGAPGRFPRPQFVPQLSAQSGGTAVALLGDAAHAFPPDMGQGVNSALEDVHALVRALGSSGALQEAPAAAWADALERYNEQRAPAAEAIARIMQVGFPYQYDQSFWRAKLFLLGFGARLLLSKAAKPIPLVRHLFAQPVAFSVLEGREYAVVWHEAQRTTRILQCIGLALVAAVLRLLRATF</sequence>
<keyword evidence="6" id="KW-0503">Monooxygenase</keyword>
<dbReference type="EMBL" id="JBGBPQ010000006">
    <property type="protein sequence ID" value="KAL1522435.1"/>
    <property type="molecule type" value="Genomic_DNA"/>
</dbReference>
<evidence type="ECO:0000256" key="2">
    <source>
        <dbReference type="ARBA" id="ARBA00022630"/>
    </source>
</evidence>
<name>A0AB34JK74_PRYPA</name>
<reference evidence="8 9" key="1">
    <citation type="journal article" date="2024" name="Science">
        <title>Giant polyketide synthase enzymes in the biosynthesis of giant marine polyether toxins.</title>
        <authorList>
            <person name="Fallon T.R."/>
            <person name="Shende V.V."/>
            <person name="Wierzbicki I.H."/>
            <person name="Pendleton A.L."/>
            <person name="Watervoot N.F."/>
            <person name="Auber R.P."/>
            <person name="Gonzalez D.J."/>
            <person name="Wisecaver J.H."/>
            <person name="Moore B.S."/>
        </authorList>
    </citation>
    <scope>NUCLEOTIDE SEQUENCE [LARGE SCALE GENOMIC DNA]</scope>
    <source>
        <strain evidence="8 9">12B1</strain>
    </source>
</reference>
<keyword evidence="2" id="KW-0285">Flavoprotein</keyword>
<proteinExistence type="predicted"/>
<feature type="domain" description="FAD-binding" evidence="7">
    <location>
        <begin position="177"/>
        <end position="242"/>
    </location>
</feature>
<dbReference type="Pfam" id="PF01494">
    <property type="entry name" value="FAD_binding_3"/>
    <property type="match status" value="1"/>
</dbReference>
<dbReference type="GO" id="GO:0071949">
    <property type="term" value="F:FAD binding"/>
    <property type="evidence" value="ECO:0007669"/>
    <property type="project" value="InterPro"/>
</dbReference>
<organism evidence="8 9">
    <name type="scientific">Prymnesium parvum</name>
    <name type="common">Toxic golden alga</name>
    <dbReference type="NCBI Taxonomy" id="97485"/>
    <lineage>
        <taxon>Eukaryota</taxon>
        <taxon>Haptista</taxon>
        <taxon>Haptophyta</taxon>
        <taxon>Prymnesiophyceae</taxon>
        <taxon>Prymnesiales</taxon>
        <taxon>Prymnesiaceae</taxon>
        <taxon>Prymnesium</taxon>
    </lineage>
</organism>
<keyword evidence="3" id="KW-0274">FAD</keyword>
<keyword evidence="4" id="KW-0521">NADP</keyword>
<gene>
    <name evidence="8" type="ORF">AB1Y20_017424</name>
</gene>
<comment type="cofactor">
    <cofactor evidence="1">
        <name>FAD</name>
        <dbReference type="ChEBI" id="CHEBI:57692"/>
    </cofactor>
</comment>
<dbReference type="SUPFAM" id="SSF51905">
    <property type="entry name" value="FAD/NAD(P)-binding domain"/>
    <property type="match status" value="1"/>
</dbReference>
<keyword evidence="9" id="KW-1185">Reference proteome</keyword>
<evidence type="ECO:0000259" key="7">
    <source>
        <dbReference type="Pfam" id="PF01494"/>
    </source>
</evidence>
<dbReference type="InterPro" id="IPR002938">
    <property type="entry name" value="FAD-bd"/>
</dbReference>
<evidence type="ECO:0000313" key="9">
    <source>
        <dbReference type="Proteomes" id="UP001515480"/>
    </source>
</evidence>
<evidence type="ECO:0000256" key="3">
    <source>
        <dbReference type="ARBA" id="ARBA00022827"/>
    </source>
</evidence>
<keyword evidence="5" id="KW-0560">Oxidoreductase</keyword>
<evidence type="ECO:0000256" key="6">
    <source>
        <dbReference type="ARBA" id="ARBA00023033"/>
    </source>
</evidence>
<evidence type="ECO:0000313" key="8">
    <source>
        <dbReference type="EMBL" id="KAL1522435.1"/>
    </source>
</evidence>
<dbReference type="InterPro" id="IPR036188">
    <property type="entry name" value="FAD/NAD-bd_sf"/>
</dbReference>
<dbReference type="PANTHER" id="PTHR46028">
    <property type="entry name" value="KYNURENINE 3-MONOOXYGENASE"/>
    <property type="match status" value="1"/>
</dbReference>
<dbReference type="GO" id="GO:0070189">
    <property type="term" value="P:kynurenine metabolic process"/>
    <property type="evidence" value="ECO:0007669"/>
    <property type="project" value="TreeGrafter"/>
</dbReference>
<evidence type="ECO:0000256" key="4">
    <source>
        <dbReference type="ARBA" id="ARBA00022857"/>
    </source>
</evidence>
<dbReference type="AlphaFoldDB" id="A0AB34JK74"/>
<dbReference type="PANTHER" id="PTHR46028:SF2">
    <property type="entry name" value="KYNURENINE 3-MONOOXYGENASE"/>
    <property type="match status" value="1"/>
</dbReference>
<protein>
    <recommendedName>
        <fullName evidence="7">FAD-binding domain-containing protein</fullName>
    </recommendedName>
</protein>